<dbReference type="InterPro" id="IPR004328">
    <property type="entry name" value="BRO1_dom"/>
</dbReference>
<dbReference type="Pfam" id="PF03097">
    <property type="entry name" value="BRO1"/>
    <property type="match status" value="1"/>
</dbReference>
<gene>
    <name evidence="3" type="ORF">CTEN210_04064</name>
</gene>
<keyword evidence="4" id="KW-1185">Reference proteome</keyword>
<comment type="caution">
    <text evidence="3">The sequence shown here is derived from an EMBL/GenBank/DDBJ whole genome shotgun (WGS) entry which is preliminary data.</text>
</comment>
<evidence type="ECO:0000313" key="4">
    <source>
        <dbReference type="Proteomes" id="UP001054902"/>
    </source>
</evidence>
<protein>
    <recommendedName>
        <fullName evidence="2">BRO1 domain-containing protein</fullName>
    </recommendedName>
</protein>
<evidence type="ECO:0000256" key="1">
    <source>
        <dbReference type="ARBA" id="ARBA00008901"/>
    </source>
</evidence>
<dbReference type="SMART" id="SM01041">
    <property type="entry name" value="BRO1"/>
    <property type="match status" value="1"/>
</dbReference>
<organism evidence="3 4">
    <name type="scientific">Chaetoceros tenuissimus</name>
    <dbReference type="NCBI Taxonomy" id="426638"/>
    <lineage>
        <taxon>Eukaryota</taxon>
        <taxon>Sar</taxon>
        <taxon>Stramenopiles</taxon>
        <taxon>Ochrophyta</taxon>
        <taxon>Bacillariophyta</taxon>
        <taxon>Coscinodiscophyceae</taxon>
        <taxon>Chaetocerotophycidae</taxon>
        <taxon>Chaetocerotales</taxon>
        <taxon>Chaetocerotaceae</taxon>
        <taxon>Chaetoceros</taxon>
    </lineage>
</organism>
<dbReference type="Proteomes" id="UP001054902">
    <property type="component" value="Unassembled WGS sequence"/>
</dbReference>
<proteinExistence type="inferred from homology"/>
<accession>A0AAD3CKY9</accession>
<reference evidence="3 4" key="1">
    <citation type="journal article" date="2021" name="Sci. Rep.">
        <title>The genome of the diatom Chaetoceros tenuissimus carries an ancient integrated fragment of an extant virus.</title>
        <authorList>
            <person name="Hongo Y."/>
            <person name="Kimura K."/>
            <person name="Takaki Y."/>
            <person name="Yoshida Y."/>
            <person name="Baba S."/>
            <person name="Kobayashi G."/>
            <person name="Nagasaki K."/>
            <person name="Hano T."/>
            <person name="Tomaru Y."/>
        </authorList>
    </citation>
    <scope>NUCLEOTIDE SEQUENCE [LARGE SCALE GENOMIC DNA]</scope>
    <source>
        <strain evidence="3 4">NIES-3715</strain>
    </source>
</reference>
<name>A0AAD3CKY9_9STRA</name>
<feature type="domain" description="BRO1" evidence="2">
    <location>
        <begin position="26"/>
        <end position="406"/>
    </location>
</feature>
<evidence type="ECO:0000259" key="2">
    <source>
        <dbReference type="SMART" id="SM01041"/>
    </source>
</evidence>
<dbReference type="AlphaFoldDB" id="A0AAD3CKY9"/>
<comment type="similarity">
    <text evidence="1">Belongs to the BROX family.</text>
</comment>
<dbReference type="PANTHER" id="PTHR23032">
    <property type="entry name" value="BRO1 DOMAIN-CONTAINING PROTEIN BROX"/>
    <property type="match status" value="1"/>
</dbReference>
<sequence length="431" mass="48062">MSDDVGDNLSHPDSLIRLTSTVLRFRCPSISSKSAKDVNYLQAFRTVGTHTTTQKVLKTANSTRDYLIKALSAKKKSVPHKTIAAASEQYITPIHQLLIACRVQPESARLDQRLIFEWSPGIEDKPRYFKSEAIMYELCMAIATYGISTAGVGTDECTAGDFAAASRNFKKASGVFEFLGNTQLPSWQAKSSKALQEALPAECRIGVCQAFQVLFLGIAQQMAVATVLMKEGTPNWSLLSKLSLGISEMFEEFVTLMRNRAPDVKTLIDPDFFVLMTTQIELQKCFSLYFHARHYWENELDYGLGIAMMNKALSGMRFRETPTGAGLPPISKKSPLKSIEKDLNYVKAHVQKVLSSWEKDNSSIYFVKVPLTVPADKKLAQGVRMMKPELYELPDVEPVALILPEGDDVPQHTEDSDYELAKALQEQLNAE</sequence>
<dbReference type="PANTHER" id="PTHR23032:SF13">
    <property type="entry name" value="BRO1 DOMAIN-CONTAINING PROTEIN BROX"/>
    <property type="match status" value="1"/>
</dbReference>
<evidence type="ECO:0000313" key="3">
    <source>
        <dbReference type="EMBL" id="GFH47589.1"/>
    </source>
</evidence>
<dbReference type="InterPro" id="IPR038898">
    <property type="entry name" value="BROX"/>
</dbReference>
<dbReference type="EMBL" id="BLLK01000023">
    <property type="protein sequence ID" value="GFH47589.1"/>
    <property type="molecule type" value="Genomic_DNA"/>
</dbReference>
<dbReference type="Gene3D" id="1.25.40.280">
    <property type="entry name" value="alix/aip1 like domains"/>
    <property type="match status" value="1"/>
</dbReference>
<dbReference type="InterPro" id="IPR038499">
    <property type="entry name" value="BRO1_sf"/>
</dbReference>